<sequence length="213" mass="22967">VVSDHNHTEWKETFAQLEDQLKAGRKSQKVDMSESCQSEQKIDLVNREPCDSADLGAISMDDISRWWRCLSSATRSVPPTSLPPQAMHVDISSDVGQDDDTLEAQSGSDHSYADTLQELQDTIGSLHNDSSQLGVAPRMSSPAASGRAAAPVEIGNSEVSFFIAEQGEVSAPVRGVSEEGRGVSPSHKDTEDEQLPEAQAETLECARCLNLNG</sequence>
<feature type="non-terminal residue" evidence="2">
    <location>
        <position position="213"/>
    </location>
</feature>
<comment type="caution">
    <text evidence="2">The sequence shown here is derived from an EMBL/GenBank/DDBJ whole genome shotgun (WGS) entry which is preliminary data.</text>
</comment>
<reference evidence="2" key="1">
    <citation type="submission" date="2023-10" db="EMBL/GenBank/DDBJ databases">
        <authorList>
            <person name="Chen Y."/>
            <person name="Shah S."/>
            <person name="Dougan E. K."/>
            <person name="Thang M."/>
            <person name="Chan C."/>
        </authorList>
    </citation>
    <scope>NUCLEOTIDE SEQUENCE [LARGE SCALE GENOMIC DNA]</scope>
</reference>
<organism evidence="2 3">
    <name type="scientific">Prorocentrum cordatum</name>
    <dbReference type="NCBI Taxonomy" id="2364126"/>
    <lineage>
        <taxon>Eukaryota</taxon>
        <taxon>Sar</taxon>
        <taxon>Alveolata</taxon>
        <taxon>Dinophyceae</taxon>
        <taxon>Prorocentrales</taxon>
        <taxon>Prorocentraceae</taxon>
        <taxon>Prorocentrum</taxon>
    </lineage>
</organism>
<gene>
    <name evidence="2" type="ORF">PCOR1329_LOCUS65670</name>
</gene>
<name>A0ABN9WB19_9DINO</name>
<evidence type="ECO:0000313" key="3">
    <source>
        <dbReference type="Proteomes" id="UP001189429"/>
    </source>
</evidence>
<feature type="non-terminal residue" evidence="2">
    <location>
        <position position="1"/>
    </location>
</feature>
<keyword evidence="3" id="KW-1185">Reference proteome</keyword>
<dbReference type="Proteomes" id="UP001189429">
    <property type="component" value="Unassembled WGS sequence"/>
</dbReference>
<protein>
    <submittedName>
        <fullName evidence="2">Uncharacterized protein</fullName>
    </submittedName>
</protein>
<feature type="region of interest" description="Disordered" evidence="1">
    <location>
        <begin position="168"/>
        <end position="200"/>
    </location>
</feature>
<evidence type="ECO:0000313" key="2">
    <source>
        <dbReference type="EMBL" id="CAK0883460.1"/>
    </source>
</evidence>
<evidence type="ECO:0000256" key="1">
    <source>
        <dbReference type="SAM" id="MobiDB-lite"/>
    </source>
</evidence>
<feature type="region of interest" description="Disordered" evidence="1">
    <location>
        <begin position="127"/>
        <end position="149"/>
    </location>
</feature>
<feature type="compositionally biased region" description="Low complexity" evidence="1">
    <location>
        <begin position="136"/>
        <end position="149"/>
    </location>
</feature>
<feature type="compositionally biased region" description="Basic and acidic residues" evidence="1">
    <location>
        <begin position="176"/>
        <end position="190"/>
    </location>
</feature>
<accession>A0ABN9WB19</accession>
<proteinExistence type="predicted"/>
<dbReference type="EMBL" id="CAUYUJ010018417">
    <property type="protein sequence ID" value="CAK0883460.1"/>
    <property type="molecule type" value="Genomic_DNA"/>
</dbReference>